<organism evidence="4 5">
    <name type="scientific">Sarcophilus harrisii</name>
    <name type="common">Tasmanian devil</name>
    <name type="synonym">Sarcophilus laniarius</name>
    <dbReference type="NCBI Taxonomy" id="9305"/>
    <lineage>
        <taxon>Eukaryota</taxon>
        <taxon>Metazoa</taxon>
        <taxon>Chordata</taxon>
        <taxon>Craniata</taxon>
        <taxon>Vertebrata</taxon>
        <taxon>Euteleostomi</taxon>
        <taxon>Mammalia</taxon>
        <taxon>Metatheria</taxon>
        <taxon>Dasyuromorphia</taxon>
        <taxon>Dasyuridae</taxon>
        <taxon>Sarcophilus</taxon>
    </lineage>
</organism>
<feature type="region of interest" description="Disordered" evidence="3">
    <location>
        <begin position="274"/>
        <end position="293"/>
    </location>
</feature>
<feature type="region of interest" description="Disordered" evidence="3">
    <location>
        <begin position="589"/>
        <end position="650"/>
    </location>
</feature>
<reference evidence="4" key="2">
    <citation type="submission" date="2025-08" db="UniProtKB">
        <authorList>
            <consortium name="Ensembl"/>
        </authorList>
    </citation>
    <scope>IDENTIFICATION</scope>
</reference>
<dbReference type="eggNOG" id="ENOG502R2CY">
    <property type="taxonomic scope" value="Eukaryota"/>
</dbReference>
<dbReference type="HOGENOM" id="CLU_010955_1_0_1"/>
<dbReference type="Ensembl" id="ENSSHAT00000004573.2">
    <property type="protein sequence ID" value="ENSSHAP00000004526.1"/>
    <property type="gene ID" value="ENSSHAG00000003982.2"/>
</dbReference>
<feature type="compositionally biased region" description="Acidic residues" evidence="3">
    <location>
        <begin position="589"/>
        <end position="600"/>
    </location>
</feature>
<comment type="similarity">
    <text evidence="1">Belongs to the FAM161 family.</text>
</comment>
<dbReference type="Pfam" id="PF10595">
    <property type="entry name" value="FAM161A_B"/>
    <property type="match status" value="1"/>
</dbReference>
<dbReference type="PANTHER" id="PTHR21501">
    <property type="entry name" value="PROTEIN FAM-161"/>
    <property type="match status" value="1"/>
</dbReference>
<evidence type="ECO:0000256" key="2">
    <source>
        <dbReference type="ARBA" id="ARBA00023054"/>
    </source>
</evidence>
<dbReference type="AlphaFoldDB" id="G3VMX1"/>
<dbReference type="GO" id="GO:0005881">
    <property type="term" value="C:cytoplasmic microtubule"/>
    <property type="evidence" value="ECO:0007669"/>
    <property type="project" value="Ensembl"/>
</dbReference>
<dbReference type="OrthoDB" id="2150121at2759"/>
<feature type="compositionally biased region" description="Basic and acidic residues" evidence="3">
    <location>
        <begin position="340"/>
        <end position="350"/>
    </location>
</feature>
<dbReference type="KEGG" id="shr:100917808"/>
<name>G3VMX1_SARHA</name>
<dbReference type="InParanoid" id="G3VMX1"/>
<proteinExistence type="inferred from homology"/>
<keyword evidence="5" id="KW-1185">Reference proteome</keyword>
<dbReference type="STRING" id="9305.ENSSHAP00000004526"/>
<keyword evidence="2" id="KW-0175">Coiled coil</keyword>
<dbReference type="RefSeq" id="XP_031808397.1">
    <property type="nucleotide sequence ID" value="XM_031952537.1"/>
</dbReference>
<evidence type="ECO:0000313" key="5">
    <source>
        <dbReference type="Proteomes" id="UP000007648"/>
    </source>
</evidence>
<feature type="compositionally biased region" description="Polar residues" evidence="3">
    <location>
        <begin position="276"/>
        <end position="286"/>
    </location>
</feature>
<evidence type="ECO:0000256" key="1">
    <source>
        <dbReference type="ARBA" id="ARBA00006663"/>
    </source>
</evidence>
<feature type="region of interest" description="Disordered" evidence="3">
    <location>
        <begin position="1"/>
        <end position="39"/>
    </location>
</feature>
<feature type="compositionally biased region" description="Low complexity" evidence="3">
    <location>
        <begin position="608"/>
        <end position="617"/>
    </location>
</feature>
<feature type="region of interest" description="Disordered" evidence="3">
    <location>
        <begin position="386"/>
        <end position="434"/>
    </location>
</feature>
<feature type="region of interest" description="Disordered" evidence="3">
    <location>
        <begin position="328"/>
        <end position="350"/>
    </location>
</feature>
<dbReference type="FunCoup" id="G3VMX1">
    <property type="interactions" value="110"/>
</dbReference>
<dbReference type="GO" id="GO:0005929">
    <property type="term" value="C:cilium"/>
    <property type="evidence" value="ECO:0007669"/>
    <property type="project" value="TreeGrafter"/>
</dbReference>
<protein>
    <submittedName>
        <fullName evidence="4">FAM161 centrosomal protein B</fullName>
    </submittedName>
</protein>
<reference evidence="4 5" key="1">
    <citation type="journal article" date="2011" name="Proc. Natl. Acad. Sci. U.S.A.">
        <title>Genetic diversity and population structure of the endangered marsupial Sarcophilus harrisii (Tasmanian devil).</title>
        <authorList>
            <person name="Miller W."/>
            <person name="Hayes V.M."/>
            <person name="Ratan A."/>
            <person name="Petersen D.C."/>
            <person name="Wittekindt N.E."/>
            <person name="Miller J."/>
            <person name="Walenz B."/>
            <person name="Knight J."/>
            <person name="Qi J."/>
            <person name="Zhao F."/>
            <person name="Wang Q."/>
            <person name="Bedoya-Reina O.C."/>
            <person name="Katiyar N."/>
            <person name="Tomsho L.P."/>
            <person name="Kasson L.M."/>
            <person name="Hardie R.A."/>
            <person name="Woodbridge P."/>
            <person name="Tindall E.A."/>
            <person name="Bertelsen M.F."/>
            <person name="Dixon D."/>
            <person name="Pyecroft S."/>
            <person name="Helgen K.M."/>
            <person name="Lesk A.M."/>
            <person name="Pringle T.H."/>
            <person name="Patterson N."/>
            <person name="Zhang Y."/>
            <person name="Kreiss A."/>
            <person name="Woods G.M."/>
            <person name="Jones M.E."/>
            <person name="Schuster S.C."/>
        </authorList>
    </citation>
    <scope>NUCLEOTIDE SEQUENCE [LARGE SCALE GENOMIC DNA]</scope>
</reference>
<dbReference type="GO" id="GO:0044782">
    <property type="term" value="P:cilium organization"/>
    <property type="evidence" value="ECO:0007669"/>
    <property type="project" value="TreeGrafter"/>
</dbReference>
<dbReference type="Proteomes" id="UP000007648">
    <property type="component" value="Unassembled WGS sequence"/>
</dbReference>
<dbReference type="OMA" id="KCQAMHK"/>
<gene>
    <name evidence="4" type="primary">FAM161B</name>
</gene>
<dbReference type="PANTHER" id="PTHR21501:SF4">
    <property type="entry name" value="PROTEIN FAM161B"/>
    <property type="match status" value="1"/>
</dbReference>
<dbReference type="CTD" id="145483"/>
<sequence>MTVERPAAARECGERGSLVFLPKESSDTETEEEPHGNGIVLHRAGKLEDFLHEETETNLTTSDSDEYLYEILQAQEKKTRHYSFRRNSVYQAKLDDESSVEDKELECFFQDSNRRRPQAKFHQSFRSNSLKRSSPFSDLTQENLCIQASYLAAASGHCPPKSTLAWVSLVTTPEPFHMTLREAHRKSRCLPSCASFELRRQQAEKQDQEEAECQKKFQAQPVPAHVYLPLYQEIMERNEARRQAGIQKRKELLLSSFKPFSFMEKEEQKKEAIRQKGSTAMTQAKTSKQKVTRKVPKAVLEPALGDKLKEAELCRKHRIQRRATDLLQAASSPITSNRYTDPKSRVSTRTRQEKLSFLQRNFDFQPRVNPSVPDFESLYRAFQKEAAQKRETREATRNKPFQLRTASLHHRQRPSKESGEPKNLPQSPMAPLQRSRSLNGLVSLSPNTLPVHITDATRKRESAVRCSLEEKKDKENESALWMEQHRKKCQAMHKSVTLRAKAMDPHKSLKEIYKTKLKENWLNDQKRTKEYKKELEEMKRRVQNRPYLFEQVTQFCARKEAERRYRDILQKVGLDEDFVMNKGQDAIDLEWSEEDREESDSLSHQGSKELFSSSSQQDSEESLEEMKHTSSEEDFADLSFESLDTSKSFA</sequence>
<feature type="compositionally biased region" description="Polar residues" evidence="3">
    <location>
        <begin position="329"/>
        <end position="339"/>
    </location>
</feature>
<evidence type="ECO:0000256" key="3">
    <source>
        <dbReference type="SAM" id="MobiDB-lite"/>
    </source>
</evidence>
<dbReference type="RefSeq" id="XP_003756329.1">
    <property type="nucleotide sequence ID" value="XM_003756281.4"/>
</dbReference>
<evidence type="ECO:0000313" key="4">
    <source>
        <dbReference type="Ensembl" id="ENSSHAP00000004526.1"/>
    </source>
</evidence>
<accession>G3VMX1</accession>
<dbReference type="InterPro" id="IPR019579">
    <property type="entry name" value="FAM161A/B"/>
</dbReference>
<dbReference type="InterPro" id="IPR051655">
    <property type="entry name" value="FAM161"/>
</dbReference>
<dbReference type="GeneID" id="100917808"/>
<reference evidence="4" key="3">
    <citation type="submission" date="2025-09" db="UniProtKB">
        <authorList>
            <consortium name="Ensembl"/>
        </authorList>
    </citation>
    <scope>IDENTIFICATION</scope>
</reference>
<feature type="compositionally biased region" description="Basic and acidic residues" evidence="3">
    <location>
        <begin position="386"/>
        <end position="397"/>
    </location>
</feature>
<dbReference type="GeneTree" id="ENSGT00940000159998"/>